<evidence type="ECO:0000313" key="3">
    <source>
        <dbReference type="EMBL" id="CAG8574770.1"/>
    </source>
</evidence>
<keyword evidence="2" id="KW-0802">TPR repeat</keyword>
<comment type="caution">
    <text evidence="3">The sequence shown here is derived from an EMBL/GenBank/DDBJ whole genome shotgun (WGS) entry which is preliminary data.</text>
</comment>
<reference evidence="3" key="1">
    <citation type="submission" date="2021-06" db="EMBL/GenBank/DDBJ databases">
        <authorList>
            <person name="Kallberg Y."/>
            <person name="Tangrot J."/>
            <person name="Rosling A."/>
        </authorList>
    </citation>
    <scope>NUCLEOTIDE SEQUENCE</scope>
    <source>
        <strain evidence="3">FL130A</strain>
    </source>
</reference>
<keyword evidence="4" id="KW-1185">Reference proteome</keyword>
<dbReference type="OrthoDB" id="421075at2759"/>
<dbReference type="EMBL" id="CAJVPS010002714">
    <property type="protein sequence ID" value="CAG8574770.1"/>
    <property type="molecule type" value="Genomic_DNA"/>
</dbReference>
<organism evidence="3 4">
    <name type="scientific">Ambispora leptoticha</name>
    <dbReference type="NCBI Taxonomy" id="144679"/>
    <lineage>
        <taxon>Eukaryota</taxon>
        <taxon>Fungi</taxon>
        <taxon>Fungi incertae sedis</taxon>
        <taxon>Mucoromycota</taxon>
        <taxon>Glomeromycotina</taxon>
        <taxon>Glomeromycetes</taxon>
        <taxon>Archaeosporales</taxon>
        <taxon>Ambisporaceae</taxon>
        <taxon>Ambispora</taxon>
    </lineage>
</organism>
<sequence length="209" mass="23538">MHHDSKDHENALEYALSGCELATRKSQEMCLALDQSCLVFDNNELAEIVYRTIIRSNLKAGWVWKRLGFHELANKNYTDVIPAFQASLRTNSKDIQCLEGFFIEAIEHYKITIEKAKEKGEPDHFPSLKSSGDNYLTLAKEYFQMGSYGRAADSIADGFTLRSVIENLEPSDINKKLGFPNEIDGSAIRSITEENDSIIDVYSAILTCS</sequence>
<dbReference type="SUPFAM" id="SSF48452">
    <property type="entry name" value="TPR-like"/>
    <property type="match status" value="1"/>
</dbReference>
<dbReference type="InterPro" id="IPR011990">
    <property type="entry name" value="TPR-like_helical_dom_sf"/>
</dbReference>
<keyword evidence="1" id="KW-0677">Repeat</keyword>
<gene>
    <name evidence="3" type="ORF">ALEPTO_LOCUS6979</name>
</gene>
<dbReference type="GO" id="GO:0006401">
    <property type="term" value="P:RNA catabolic process"/>
    <property type="evidence" value="ECO:0007669"/>
    <property type="project" value="InterPro"/>
</dbReference>
<protein>
    <submittedName>
        <fullName evidence="3">4509_t:CDS:1</fullName>
    </submittedName>
</protein>
<dbReference type="InterPro" id="IPR039226">
    <property type="entry name" value="Ski3/TTC37"/>
</dbReference>
<accession>A0A9N9BP02</accession>
<dbReference type="PANTHER" id="PTHR15704:SF7">
    <property type="entry name" value="SUPERKILLER COMPLEX PROTEIN 3"/>
    <property type="match status" value="1"/>
</dbReference>
<dbReference type="Proteomes" id="UP000789508">
    <property type="component" value="Unassembled WGS sequence"/>
</dbReference>
<proteinExistence type="predicted"/>
<evidence type="ECO:0000256" key="1">
    <source>
        <dbReference type="ARBA" id="ARBA00022737"/>
    </source>
</evidence>
<dbReference type="PANTHER" id="PTHR15704">
    <property type="entry name" value="SUPERKILLER 3 PROTEIN-RELATED"/>
    <property type="match status" value="1"/>
</dbReference>
<dbReference type="GO" id="GO:0055087">
    <property type="term" value="C:Ski complex"/>
    <property type="evidence" value="ECO:0007669"/>
    <property type="project" value="InterPro"/>
</dbReference>
<evidence type="ECO:0000256" key="2">
    <source>
        <dbReference type="ARBA" id="ARBA00022803"/>
    </source>
</evidence>
<dbReference type="AlphaFoldDB" id="A0A9N9BP02"/>
<name>A0A9N9BP02_9GLOM</name>
<evidence type="ECO:0000313" key="4">
    <source>
        <dbReference type="Proteomes" id="UP000789508"/>
    </source>
</evidence>
<dbReference type="Gene3D" id="1.25.40.10">
    <property type="entry name" value="Tetratricopeptide repeat domain"/>
    <property type="match status" value="1"/>
</dbReference>